<evidence type="ECO:0000256" key="4">
    <source>
        <dbReference type="ARBA" id="ARBA00023136"/>
    </source>
</evidence>
<feature type="transmembrane region" description="Helical" evidence="5">
    <location>
        <begin position="402"/>
        <end position="420"/>
    </location>
</feature>
<dbReference type="InterPro" id="IPR036259">
    <property type="entry name" value="MFS_trans_sf"/>
</dbReference>
<dbReference type="Proteomes" id="UP000185736">
    <property type="component" value="Unassembled WGS sequence"/>
</dbReference>
<feature type="transmembrane region" description="Helical" evidence="5">
    <location>
        <begin position="375"/>
        <end position="396"/>
    </location>
</feature>
<dbReference type="Gene3D" id="1.20.1250.20">
    <property type="entry name" value="MFS general substrate transporter like domains"/>
    <property type="match status" value="1"/>
</dbReference>
<evidence type="ECO:0000256" key="2">
    <source>
        <dbReference type="ARBA" id="ARBA00022692"/>
    </source>
</evidence>
<keyword evidence="4 5" id="KW-0472">Membrane</keyword>
<feature type="transmembrane region" description="Helical" evidence="5">
    <location>
        <begin position="75"/>
        <end position="93"/>
    </location>
</feature>
<evidence type="ECO:0000256" key="3">
    <source>
        <dbReference type="ARBA" id="ARBA00022989"/>
    </source>
</evidence>
<comment type="caution">
    <text evidence="6">The sequence shown here is derived from an EMBL/GenBank/DDBJ whole genome shotgun (WGS) entry which is preliminary data.</text>
</comment>
<organism evidence="6 7">
    <name type="scientific">Actinomyces oris</name>
    <dbReference type="NCBI Taxonomy" id="544580"/>
    <lineage>
        <taxon>Bacteria</taxon>
        <taxon>Bacillati</taxon>
        <taxon>Actinomycetota</taxon>
        <taxon>Actinomycetes</taxon>
        <taxon>Actinomycetales</taxon>
        <taxon>Actinomycetaceae</taxon>
        <taxon>Actinomyces</taxon>
    </lineage>
</organism>
<dbReference type="InterPro" id="IPR050549">
    <property type="entry name" value="MFS_Trehalose_Transporter"/>
</dbReference>
<keyword evidence="3 5" id="KW-1133">Transmembrane helix</keyword>
<feature type="transmembrane region" description="Helical" evidence="5">
    <location>
        <begin position="272"/>
        <end position="294"/>
    </location>
</feature>
<evidence type="ECO:0000256" key="5">
    <source>
        <dbReference type="SAM" id="Phobius"/>
    </source>
</evidence>
<gene>
    <name evidence="6" type="ORF">BKH32_09165</name>
</gene>
<comment type="subcellular location">
    <subcellularLocation>
        <location evidence="1">Membrane</location>
    </subcellularLocation>
</comment>
<protein>
    <recommendedName>
        <fullName evidence="8">MFS transporter</fullName>
    </recommendedName>
</protein>
<dbReference type="EMBL" id="MSGO01000038">
    <property type="protein sequence ID" value="OLL14271.1"/>
    <property type="molecule type" value="Genomic_DNA"/>
</dbReference>
<dbReference type="PANTHER" id="PTHR48021:SF85">
    <property type="entry name" value="MONOSACCHARIDE-SENSING PROTEIN 2"/>
    <property type="match status" value="1"/>
</dbReference>
<feature type="transmembrane region" description="Helical" evidence="5">
    <location>
        <begin position="99"/>
        <end position="119"/>
    </location>
</feature>
<dbReference type="RefSeq" id="WP_075249741.1">
    <property type="nucleotide sequence ID" value="NZ_MSGO01000038.1"/>
</dbReference>
<dbReference type="AlphaFoldDB" id="A0A1Q8HZK7"/>
<sequence length="426" mass="43957">MNPHPPRSAPPAPAHLRLYAWAAGLFLGALEGALAIGVAGARGSALPLISTLTAAMVLGTVAGRPPVRYQGRRRMGLLMGALAVLGAGVAAGLGGVVGLIGAGLVGLAMGGVLVVTPLVCHELSLRGHKRLMPQAMALGPAAAGVVVLVAWWSPSRLLIGWAMVAVAALVYLVCALLLPESPVWLVRQGHDVEAFEALRRLHGTLEASVAIDWTRLDAEMMAEQQAMSPAELRVPEVRAAVLTGAVLIIAQEAPLGTAALVLAPLIATELGLASAAIAMSAVTWMGLALLALALVTRVERLRFLRVVLGTVVAVLGATFLVTGMTMGGVGGAWTITISLTILVASQTVLVLPACQGAIDPRIPPWLVEAQRRASATGGALARAGVLLASLIIVKYFGTHALFWAAFTLSVLSVAVVLLRLPRELKV</sequence>
<reference evidence="6 7" key="1">
    <citation type="submission" date="2016-12" db="EMBL/GenBank/DDBJ databases">
        <title>Genomic comparison of strains in the 'Actinomyces naeslundii' group.</title>
        <authorList>
            <person name="Mughal S.R."/>
            <person name="Do T."/>
            <person name="Gilbert S.C."/>
            <person name="Witherden E.A."/>
            <person name="Didelot X."/>
            <person name="Beighton D."/>
        </authorList>
    </citation>
    <scope>NUCLEOTIDE SEQUENCE [LARGE SCALE GENOMIC DNA]</scope>
    <source>
        <strain evidence="6 7">S64C</strain>
    </source>
</reference>
<keyword evidence="2 5" id="KW-0812">Transmembrane</keyword>
<evidence type="ECO:0000313" key="6">
    <source>
        <dbReference type="EMBL" id="OLL14271.1"/>
    </source>
</evidence>
<feature type="transmembrane region" description="Helical" evidence="5">
    <location>
        <begin position="332"/>
        <end position="354"/>
    </location>
</feature>
<feature type="transmembrane region" description="Helical" evidence="5">
    <location>
        <begin position="158"/>
        <end position="178"/>
    </location>
</feature>
<feature type="transmembrane region" description="Helical" evidence="5">
    <location>
        <begin position="306"/>
        <end position="326"/>
    </location>
</feature>
<dbReference type="GO" id="GO:0016020">
    <property type="term" value="C:membrane"/>
    <property type="evidence" value="ECO:0007669"/>
    <property type="project" value="UniProtKB-SubCell"/>
</dbReference>
<dbReference type="SUPFAM" id="SSF103473">
    <property type="entry name" value="MFS general substrate transporter"/>
    <property type="match status" value="1"/>
</dbReference>
<feature type="transmembrane region" description="Helical" evidence="5">
    <location>
        <begin position="239"/>
        <end position="266"/>
    </location>
</feature>
<feature type="transmembrane region" description="Helical" evidence="5">
    <location>
        <begin position="131"/>
        <end position="152"/>
    </location>
</feature>
<proteinExistence type="predicted"/>
<evidence type="ECO:0008006" key="8">
    <source>
        <dbReference type="Google" id="ProtNLM"/>
    </source>
</evidence>
<name>A0A1Q8HZK7_9ACTO</name>
<evidence type="ECO:0000256" key="1">
    <source>
        <dbReference type="ARBA" id="ARBA00004370"/>
    </source>
</evidence>
<dbReference type="InterPro" id="IPR005828">
    <property type="entry name" value="MFS_sugar_transport-like"/>
</dbReference>
<accession>A0A1Q8HZK7</accession>
<dbReference type="PANTHER" id="PTHR48021">
    <property type="match status" value="1"/>
</dbReference>
<dbReference type="Pfam" id="PF00083">
    <property type="entry name" value="Sugar_tr"/>
    <property type="match status" value="1"/>
</dbReference>
<feature type="transmembrane region" description="Helical" evidence="5">
    <location>
        <begin position="45"/>
        <end position="63"/>
    </location>
</feature>
<evidence type="ECO:0000313" key="7">
    <source>
        <dbReference type="Proteomes" id="UP000185736"/>
    </source>
</evidence>
<dbReference type="GO" id="GO:0022857">
    <property type="term" value="F:transmembrane transporter activity"/>
    <property type="evidence" value="ECO:0007669"/>
    <property type="project" value="InterPro"/>
</dbReference>